<dbReference type="EMBL" id="JACSQU010000002">
    <property type="protein sequence ID" value="MBD7941568.1"/>
    <property type="molecule type" value="Genomic_DNA"/>
</dbReference>
<organism evidence="2 3">
    <name type="scientific">Brevundimonas guildfordensis</name>
    <dbReference type="NCBI Taxonomy" id="2762241"/>
    <lineage>
        <taxon>Bacteria</taxon>
        <taxon>Pseudomonadati</taxon>
        <taxon>Pseudomonadota</taxon>
        <taxon>Alphaproteobacteria</taxon>
        <taxon>Caulobacterales</taxon>
        <taxon>Caulobacteraceae</taxon>
        <taxon>Brevundimonas</taxon>
    </lineage>
</organism>
<evidence type="ECO:0000256" key="1">
    <source>
        <dbReference type="SAM" id="MobiDB-lite"/>
    </source>
</evidence>
<feature type="region of interest" description="Disordered" evidence="1">
    <location>
        <begin position="206"/>
        <end position="282"/>
    </location>
</feature>
<feature type="compositionally biased region" description="Pro residues" evidence="1">
    <location>
        <begin position="272"/>
        <end position="282"/>
    </location>
</feature>
<proteinExistence type="predicted"/>
<name>A0ABR8R1C3_9CAUL</name>
<protein>
    <submittedName>
        <fullName evidence="2">Uncharacterized protein</fullName>
    </submittedName>
</protein>
<evidence type="ECO:0000313" key="3">
    <source>
        <dbReference type="Proteomes" id="UP000638918"/>
    </source>
</evidence>
<accession>A0ABR8R1C3</accession>
<feature type="compositionally biased region" description="Basic residues" evidence="1">
    <location>
        <begin position="219"/>
        <end position="232"/>
    </location>
</feature>
<evidence type="ECO:0000313" key="2">
    <source>
        <dbReference type="EMBL" id="MBD7941568.1"/>
    </source>
</evidence>
<gene>
    <name evidence="2" type="ORF">H9656_09235</name>
</gene>
<dbReference type="RefSeq" id="WP_191743974.1">
    <property type="nucleotide sequence ID" value="NZ_JACSQU010000002.1"/>
</dbReference>
<comment type="caution">
    <text evidence="2">The sequence shown here is derived from an EMBL/GenBank/DDBJ whole genome shotgun (WGS) entry which is preliminary data.</text>
</comment>
<sequence length="282" mass="28807">MASAPSARLMPGCLIETRIGEEMAVRIALRLTSQGWVIDDQVVAALREEGIGGGEKGWSPVIAGEIDGARRVLRVVDWTGGAGAKPIALGYIAATGLSANIADAIDVGGAVTEQAVLDALGFTPADGADTYTKDEVDAAFDALPAPPTVPTFATVAEVRDGTADGKIIAPKVLADALATVPVTPATATAGLDFSGFINAEIAMTGNLTAGPPSGDLRARRARSTSCRTRRAGGRSPSTPTTSSQPSSAFRPQPTVARRSRIAIRPTARFASPTPPATPRPAG</sequence>
<dbReference type="Proteomes" id="UP000638918">
    <property type="component" value="Unassembled WGS sequence"/>
</dbReference>
<keyword evidence="3" id="KW-1185">Reference proteome</keyword>
<reference evidence="2 3" key="1">
    <citation type="submission" date="2020-08" db="EMBL/GenBank/DDBJ databases">
        <title>A Genomic Blueprint of the Chicken Gut Microbiome.</title>
        <authorList>
            <person name="Gilroy R."/>
            <person name="Ravi A."/>
            <person name="Getino M."/>
            <person name="Pursley I."/>
            <person name="Horton D.L."/>
            <person name="Alikhan N.-F."/>
            <person name="Baker D."/>
            <person name="Gharbi K."/>
            <person name="Hall N."/>
            <person name="Watson M."/>
            <person name="Adriaenssens E.M."/>
            <person name="Foster-Nyarko E."/>
            <person name="Jarju S."/>
            <person name="Secka A."/>
            <person name="Antonio M."/>
            <person name="Oren A."/>
            <person name="Chaudhuri R."/>
            <person name="La Ragione R.M."/>
            <person name="Hildebrand F."/>
            <person name="Pallen M.J."/>
        </authorList>
    </citation>
    <scope>NUCLEOTIDE SEQUENCE [LARGE SCALE GENOMIC DNA]</scope>
    <source>
        <strain evidence="2 3">Sa3CVA3</strain>
    </source>
</reference>
<feature type="compositionally biased region" description="Low complexity" evidence="1">
    <location>
        <begin position="233"/>
        <end position="247"/>
    </location>
</feature>